<accession>A0ABD5YQS8</accession>
<protein>
    <submittedName>
        <fullName evidence="3">VOC family protein</fullName>
    </submittedName>
</protein>
<dbReference type="Proteomes" id="UP001596417">
    <property type="component" value="Unassembled WGS sequence"/>
</dbReference>
<dbReference type="PROSITE" id="PS51819">
    <property type="entry name" value="VOC"/>
    <property type="match status" value="2"/>
</dbReference>
<feature type="domain" description="VOC" evidence="2">
    <location>
        <begin position="142"/>
        <end position="248"/>
    </location>
</feature>
<evidence type="ECO:0000313" key="4">
    <source>
        <dbReference type="Proteomes" id="UP001596417"/>
    </source>
</evidence>
<evidence type="ECO:0000313" key="3">
    <source>
        <dbReference type="EMBL" id="MFC7190481.1"/>
    </source>
</evidence>
<dbReference type="CDD" id="cd06587">
    <property type="entry name" value="VOC"/>
    <property type="match status" value="1"/>
</dbReference>
<dbReference type="AlphaFoldDB" id="A0ABD5YQS8"/>
<feature type="compositionally biased region" description="Basic and acidic residues" evidence="1">
    <location>
        <begin position="119"/>
        <end position="133"/>
    </location>
</feature>
<feature type="region of interest" description="Disordered" evidence="1">
    <location>
        <begin position="112"/>
        <end position="135"/>
    </location>
</feature>
<dbReference type="EMBL" id="JBHTAX010000001">
    <property type="protein sequence ID" value="MFC7190481.1"/>
    <property type="molecule type" value="Genomic_DNA"/>
</dbReference>
<evidence type="ECO:0000256" key="1">
    <source>
        <dbReference type="SAM" id="MobiDB-lite"/>
    </source>
</evidence>
<reference evidence="3 4" key="1">
    <citation type="journal article" date="2019" name="Int. J. Syst. Evol. Microbiol.">
        <title>The Global Catalogue of Microorganisms (GCM) 10K type strain sequencing project: providing services to taxonomists for standard genome sequencing and annotation.</title>
        <authorList>
            <consortium name="The Broad Institute Genomics Platform"/>
            <consortium name="The Broad Institute Genome Sequencing Center for Infectious Disease"/>
            <person name="Wu L."/>
            <person name="Ma J."/>
        </authorList>
    </citation>
    <scope>NUCLEOTIDE SEQUENCE [LARGE SCALE GENOMIC DNA]</scope>
    <source>
        <strain evidence="3 4">RDMS1</strain>
    </source>
</reference>
<dbReference type="GeneID" id="76200099"/>
<dbReference type="Gene3D" id="3.10.180.10">
    <property type="entry name" value="2,3-Dihydroxybiphenyl 1,2-Dioxygenase, domain 1"/>
    <property type="match status" value="2"/>
</dbReference>
<dbReference type="RefSeq" id="WP_248909762.1">
    <property type="nucleotide sequence ID" value="NZ_CP109979.1"/>
</dbReference>
<dbReference type="InterPro" id="IPR004360">
    <property type="entry name" value="Glyas_Fos-R_dOase_dom"/>
</dbReference>
<proteinExistence type="predicted"/>
<dbReference type="InterPro" id="IPR037523">
    <property type="entry name" value="VOC_core"/>
</dbReference>
<dbReference type="Pfam" id="PF00903">
    <property type="entry name" value="Glyoxalase"/>
    <property type="match status" value="1"/>
</dbReference>
<gene>
    <name evidence="3" type="ORF">ACFQL7_11915</name>
</gene>
<feature type="domain" description="VOC" evidence="2">
    <location>
        <begin position="4"/>
        <end position="112"/>
    </location>
</feature>
<sequence>MSLSLRWLALEVKYLDRALSFYQRHLDLPAVRKTDTEAVLTAGETEIVLRRPSGVPRGGLHTHYAFSTPAHEYSDWWNRLSQHFDLAEYEFGETKSLYFYDTEGNCVEIGQTANTNAESESKGEGTNERERESGVSGRGITGVFEVVLEVESLDRAESFYTSLGFTVVDRGSDRQRIRLTTGSFDLELWEPQLGIADARGGVHVDLGLGTGDQTPEALLDRIDRPASVERLDTGIRVTDPDGHYVTLV</sequence>
<dbReference type="InterPro" id="IPR029068">
    <property type="entry name" value="Glyas_Bleomycin-R_OHBP_Dase"/>
</dbReference>
<name>A0ABD5YQS8_9EURY</name>
<keyword evidence="4" id="KW-1185">Reference proteome</keyword>
<dbReference type="SUPFAM" id="SSF54593">
    <property type="entry name" value="Glyoxalase/Bleomycin resistance protein/Dihydroxybiphenyl dioxygenase"/>
    <property type="match status" value="2"/>
</dbReference>
<evidence type="ECO:0000259" key="2">
    <source>
        <dbReference type="PROSITE" id="PS51819"/>
    </source>
</evidence>
<comment type="caution">
    <text evidence="3">The sequence shown here is derived from an EMBL/GenBank/DDBJ whole genome shotgun (WGS) entry which is preliminary data.</text>
</comment>
<organism evidence="3 4">
    <name type="scientific">Halocatena marina</name>
    <dbReference type="NCBI Taxonomy" id="2934937"/>
    <lineage>
        <taxon>Archaea</taxon>
        <taxon>Methanobacteriati</taxon>
        <taxon>Methanobacteriota</taxon>
        <taxon>Stenosarchaea group</taxon>
        <taxon>Halobacteria</taxon>
        <taxon>Halobacteriales</taxon>
        <taxon>Natronomonadaceae</taxon>
        <taxon>Halocatena</taxon>
    </lineage>
</organism>